<evidence type="ECO:0000256" key="7">
    <source>
        <dbReference type="ARBA" id="ARBA00022840"/>
    </source>
</evidence>
<feature type="domain" description="Histidine kinase" evidence="9">
    <location>
        <begin position="220"/>
        <end position="432"/>
    </location>
</feature>
<dbReference type="InterPro" id="IPR029016">
    <property type="entry name" value="GAF-like_dom_sf"/>
</dbReference>
<dbReference type="Proteomes" id="UP000197596">
    <property type="component" value="Unassembled WGS sequence"/>
</dbReference>
<dbReference type="InterPro" id="IPR004358">
    <property type="entry name" value="Sig_transdc_His_kin-like_C"/>
</dbReference>
<dbReference type="Pfam" id="PF02518">
    <property type="entry name" value="HATPase_c"/>
    <property type="match status" value="1"/>
</dbReference>
<keyword evidence="6 10" id="KW-0418">Kinase</keyword>
<proteinExistence type="predicted"/>
<dbReference type="InterPro" id="IPR003594">
    <property type="entry name" value="HATPase_dom"/>
</dbReference>
<evidence type="ECO:0000256" key="6">
    <source>
        <dbReference type="ARBA" id="ARBA00022777"/>
    </source>
</evidence>
<dbReference type="GO" id="GO:0030295">
    <property type="term" value="F:protein kinase activator activity"/>
    <property type="evidence" value="ECO:0007669"/>
    <property type="project" value="TreeGrafter"/>
</dbReference>
<name>A0A246WR58_9BURK</name>
<evidence type="ECO:0000256" key="1">
    <source>
        <dbReference type="ARBA" id="ARBA00000085"/>
    </source>
</evidence>
<dbReference type="InterPro" id="IPR005467">
    <property type="entry name" value="His_kinase_dom"/>
</dbReference>
<keyword evidence="8" id="KW-0902">Two-component regulatory system</keyword>
<dbReference type="InterPro" id="IPR003018">
    <property type="entry name" value="GAF"/>
</dbReference>
<dbReference type="Pfam" id="PF00512">
    <property type="entry name" value="HisKA"/>
    <property type="match status" value="1"/>
</dbReference>
<organism evidence="10 11">
    <name type="scientific">Herbaspirillum robiniae</name>
    <dbReference type="NCBI Taxonomy" id="2014887"/>
    <lineage>
        <taxon>Bacteria</taxon>
        <taxon>Pseudomonadati</taxon>
        <taxon>Pseudomonadota</taxon>
        <taxon>Betaproteobacteria</taxon>
        <taxon>Burkholderiales</taxon>
        <taxon>Oxalobacteraceae</taxon>
        <taxon>Herbaspirillum</taxon>
    </lineage>
</organism>
<dbReference type="GO" id="GO:0000156">
    <property type="term" value="F:phosphorelay response regulator activity"/>
    <property type="evidence" value="ECO:0007669"/>
    <property type="project" value="TreeGrafter"/>
</dbReference>
<accession>A0A246WR58</accession>
<dbReference type="GO" id="GO:0005524">
    <property type="term" value="F:ATP binding"/>
    <property type="evidence" value="ECO:0007669"/>
    <property type="project" value="UniProtKB-KW"/>
</dbReference>
<keyword evidence="4" id="KW-0808">Transferase</keyword>
<dbReference type="InterPro" id="IPR036097">
    <property type="entry name" value="HisK_dim/P_sf"/>
</dbReference>
<dbReference type="PROSITE" id="PS50109">
    <property type="entry name" value="HIS_KIN"/>
    <property type="match status" value="1"/>
</dbReference>
<dbReference type="CDD" id="cd00075">
    <property type="entry name" value="HATPase"/>
    <property type="match status" value="1"/>
</dbReference>
<evidence type="ECO:0000256" key="8">
    <source>
        <dbReference type="ARBA" id="ARBA00023012"/>
    </source>
</evidence>
<dbReference type="SUPFAM" id="SSF55781">
    <property type="entry name" value="GAF domain-like"/>
    <property type="match status" value="1"/>
</dbReference>
<evidence type="ECO:0000313" key="11">
    <source>
        <dbReference type="Proteomes" id="UP000197596"/>
    </source>
</evidence>
<evidence type="ECO:0000259" key="9">
    <source>
        <dbReference type="PROSITE" id="PS50109"/>
    </source>
</evidence>
<dbReference type="Gene3D" id="3.30.450.40">
    <property type="match status" value="1"/>
</dbReference>
<dbReference type="EC" id="2.7.13.3" evidence="2"/>
<keyword evidence="5" id="KW-0547">Nucleotide-binding</keyword>
<dbReference type="Pfam" id="PF01590">
    <property type="entry name" value="GAF"/>
    <property type="match status" value="1"/>
</dbReference>
<reference evidence="10 11" key="1">
    <citation type="submission" date="2017-06" db="EMBL/GenBank/DDBJ databases">
        <title>Herbaspirillum phytohormonus sp. nov., isolated from the root nodule of Robinia pseudoacacia in lead-zinc mine.</title>
        <authorList>
            <person name="Fan M."/>
            <person name="Lin Y."/>
        </authorList>
    </citation>
    <scope>NUCLEOTIDE SEQUENCE [LARGE SCALE GENOMIC DNA]</scope>
    <source>
        <strain evidence="10 11">HZ10</strain>
    </source>
</reference>
<dbReference type="EMBL" id="NJGU01000006">
    <property type="protein sequence ID" value="OWY28893.1"/>
    <property type="molecule type" value="Genomic_DNA"/>
</dbReference>
<dbReference type="SUPFAM" id="SSF47384">
    <property type="entry name" value="Homodimeric domain of signal transducing histidine kinase"/>
    <property type="match status" value="1"/>
</dbReference>
<dbReference type="SMART" id="SM00388">
    <property type="entry name" value="HisKA"/>
    <property type="match status" value="1"/>
</dbReference>
<dbReference type="GO" id="GO:0000155">
    <property type="term" value="F:phosphorelay sensor kinase activity"/>
    <property type="evidence" value="ECO:0007669"/>
    <property type="project" value="InterPro"/>
</dbReference>
<dbReference type="InterPro" id="IPR036890">
    <property type="entry name" value="HATPase_C_sf"/>
</dbReference>
<dbReference type="SMART" id="SM00065">
    <property type="entry name" value="GAF"/>
    <property type="match status" value="1"/>
</dbReference>
<keyword evidence="7" id="KW-0067">ATP-binding</keyword>
<evidence type="ECO:0000256" key="2">
    <source>
        <dbReference type="ARBA" id="ARBA00012438"/>
    </source>
</evidence>
<evidence type="ECO:0000256" key="3">
    <source>
        <dbReference type="ARBA" id="ARBA00022553"/>
    </source>
</evidence>
<dbReference type="SUPFAM" id="SSF55874">
    <property type="entry name" value="ATPase domain of HSP90 chaperone/DNA topoisomerase II/histidine kinase"/>
    <property type="match status" value="1"/>
</dbReference>
<evidence type="ECO:0000256" key="4">
    <source>
        <dbReference type="ARBA" id="ARBA00022679"/>
    </source>
</evidence>
<dbReference type="PRINTS" id="PR00344">
    <property type="entry name" value="BCTRLSENSOR"/>
</dbReference>
<dbReference type="InterPro" id="IPR003661">
    <property type="entry name" value="HisK_dim/P_dom"/>
</dbReference>
<evidence type="ECO:0000256" key="5">
    <source>
        <dbReference type="ARBA" id="ARBA00022741"/>
    </source>
</evidence>
<comment type="catalytic activity">
    <reaction evidence="1">
        <text>ATP + protein L-histidine = ADP + protein N-phospho-L-histidine.</text>
        <dbReference type="EC" id="2.7.13.3"/>
    </reaction>
</comment>
<dbReference type="Gene3D" id="1.10.287.130">
    <property type="match status" value="1"/>
</dbReference>
<gene>
    <name evidence="10" type="ORF">CEJ42_13075</name>
</gene>
<dbReference type="GO" id="GO:0007234">
    <property type="term" value="P:osmosensory signaling via phosphorelay pathway"/>
    <property type="evidence" value="ECO:0007669"/>
    <property type="project" value="TreeGrafter"/>
</dbReference>
<keyword evidence="3" id="KW-0597">Phosphoprotein</keyword>
<dbReference type="PANTHER" id="PTHR42878">
    <property type="entry name" value="TWO-COMPONENT HISTIDINE KINASE"/>
    <property type="match status" value="1"/>
</dbReference>
<dbReference type="InterPro" id="IPR050351">
    <property type="entry name" value="BphY/WalK/GraS-like"/>
</dbReference>
<protein>
    <recommendedName>
        <fullName evidence="2">histidine kinase</fullName>
        <ecNumber evidence="2">2.7.13.3</ecNumber>
    </recommendedName>
</protein>
<evidence type="ECO:0000313" key="10">
    <source>
        <dbReference type="EMBL" id="OWY28893.1"/>
    </source>
</evidence>
<dbReference type="SMART" id="SM00387">
    <property type="entry name" value="HATPase_c"/>
    <property type="match status" value="1"/>
</dbReference>
<dbReference type="Gene3D" id="3.30.565.10">
    <property type="entry name" value="Histidine kinase-like ATPase, C-terminal domain"/>
    <property type="match status" value="1"/>
</dbReference>
<dbReference type="AlphaFoldDB" id="A0A246WR58"/>
<sequence length="442" mass="47637">MRLGAPEQAATTAFMVANGHFKAPGATMTYLIATPPDQEDMRHDIAADIRNIQQISSVPTILEAVAAITGLRFVCIARVTADSWTTCAVLDKLDFGLKVGDGLDVTTTLCEQVRDTRAAIIIDHVAEDATYCNHHTPRIYGFQSYISVPLFRPGGEYFGTLCGLDPNPVSLSAAATTTSIKLFAELVSRQLQSEAALLEAQDALTGEREAAELREQFVAILGHDVRNPLNAIMLGTDMLQHQDLSGSAKITVQRIRRSAQRIAGLMEDVADFTRGRMGGGMTAAMEDCGDLGARFEQVVGELLLAYPGREIRFDMQPGISLRCEPRRIEQVLSNLLKNALAHGHATHPVRVSAYSQAGEFRLRVVNGGPGIAPEKLGKLFKPFWRGNPGDSHKGLGLGLFIVAEIARSHGGRIGVVSDEEETVFEFSMASALPDASLLGATA</sequence>
<dbReference type="CDD" id="cd00082">
    <property type="entry name" value="HisKA"/>
    <property type="match status" value="1"/>
</dbReference>
<dbReference type="PANTHER" id="PTHR42878:SF7">
    <property type="entry name" value="SENSOR HISTIDINE KINASE GLRK"/>
    <property type="match status" value="1"/>
</dbReference>
<comment type="caution">
    <text evidence="10">The sequence shown here is derived from an EMBL/GenBank/DDBJ whole genome shotgun (WGS) entry which is preliminary data.</text>
</comment>